<dbReference type="InterPro" id="IPR027417">
    <property type="entry name" value="P-loop_NTPase"/>
</dbReference>
<keyword evidence="2" id="KW-1133">Transmembrane helix</keyword>
<evidence type="ECO:0000256" key="2">
    <source>
        <dbReference type="SAM" id="Phobius"/>
    </source>
</evidence>
<organism evidence="3 4">
    <name type="scientific">Buttiauxella noackiae ATCC 51607</name>
    <dbReference type="NCBI Taxonomy" id="1354255"/>
    <lineage>
        <taxon>Bacteria</taxon>
        <taxon>Pseudomonadati</taxon>
        <taxon>Pseudomonadota</taxon>
        <taxon>Gammaproteobacteria</taxon>
        <taxon>Enterobacterales</taxon>
        <taxon>Enterobacteriaceae</taxon>
        <taxon>Buttiauxella</taxon>
    </lineage>
</organism>
<dbReference type="SUPFAM" id="SSF52540">
    <property type="entry name" value="P-loop containing nucleoside triphosphate hydrolases"/>
    <property type="match status" value="1"/>
</dbReference>
<dbReference type="AlphaFoldDB" id="A0A1B7HG93"/>
<accession>A0A1B7HG93</accession>
<evidence type="ECO:0008006" key="5">
    <source>
        <dbReference type="Google" id="ProtNLM"/>
    </source>
</evidence>
<dbReference type="Proteomes" id="UP000078286">
    <property type="component" value="Unassembled WGS sequence"/>
</dbReference>
<proteinExistence type="predicted"/>
<evidence type="ECO:0000313" key="3">
    <source>
        <dbReference type="EMBL" id="OAT14661.1"/>
    </source>
</evidence>
<keyword evidence="2" id="KW-0812">Transmembrane</keyword>
<name>A0A1B7HG93_9ENTR</name>
<dbReference type="RefSeq" id="WP_064556362.1">
    <property type="nucleotide sequence ID" value="NZ_LXEO01000070.1"/>
</dbReference>
<reference evidence="3 4" key="1">
    <citation type="submission" date="2016-04" db="EMBL/GenBank/DDBJ databases">
        <title>ATOL: Assembling a taxonomically balanced genome-scale reconstruction of the evolutionary history of the Enterobacteriaceae.</title>
        <authorList>
            <person name="Plunkett G.III."/>
            <person name="Neeno-Eckwall E.C."/>
            <person name="Glasner J.D."/>
            <person name="Perna N.T."/>
        </authorList>
    </citation>
    <scope>NUCLEOTIDE SEQUENCE [LARGE SCALE GENOMIC DNA]</scope>
    <source>
        <strain evidence="3 4">ATCC 51607</strain>
    </source>
</reference>
<feature type="transmembrane region" description="Helical" evidence="2">
    <location>
        <begin position="54"/>
        <end position="71"/>
    </location>
</feature>
<dbReference type="PATRIC" id="fig|1354255.3.peg.4477"/>
<dbReference type="NCBIfam" id="NF041447">
    <property type="entry name" value="TrbC_conju"/>
    <property type="match status" value="1"/>
</dbReference>
<evidence type="ECO:0000313" key="4">
    <source>
        <dbReference type="Proteomes" id="UP000078286"/>
    </source>
</evidence>
<keyword evidence="2" id="KW-0472">Membrane</keyword>
<gene>
    <name evidence="3" type="ORF">M979_4347</name>
</gene>
<feature type="compositionally biased region" description="Polar residues" evidence="1">
    <location>
        <begin position="713"/>
        <end position="724"/>
    </location>
</feature>
<feature type="region of interest" description="Disordered" evidence="1">
    <location>
        <begin position="709"/>
        <end position="747"/>
    </location>
</feature>
<sequence>METRKRKTQVKDSLISRQVRTEMVEQLMLAPFTVQFFLVFALTLGVLWPATLLISLPVCIVLLVGFSDQLFRLPLRIPMDVGGLDLSTERELSRNIPWLNLNLPKLIRRKASGVLCLGTGRGRDRGRELWLESDDALRHMQIMATTGGGKTETLYSLYLNSLCWARGCCISDGKAQIDLAVATWSMARRFGQEDDWHVLNFITGNDDKFRKLLAGDKSRPQTNSTNPFAHGSPTFITQLMESLMPSSNGSDEGWKDKARAMRNALIYALCYKRARDNISLTQDVIQSYFPLVKFVGLYREALEQNWHEEGYKPMENYLSNLAGFDMRLVNRPAEWSQGALDQHGFLIQQFTRMLGMFNDTYGHIFPKTGGDIDMQDILHNDRTLVVLIPALELSDNEASTLGKLFISDIQMNIAKDLGNHIEGSPEHTLTVKKFASKFPFMVLCDEVGYYFAPGLAKLAAQMRSLKYMLVILAQDIQAMLRHGKEVYSVNANLGTKQFMKTEDTEDTLKMIRAVGGTGHYAEQVRMDKNNMGGYEDASTVEFRERDNIQLSELKALAAGEGIIVFEDRQVRSNSIHIPDEDKISKLKVRINRYVPLRRPDFNDLCKEVPAAERRRPVSQQNIRAILDVCLMTSPEAWNSKQGARIKDKTLSALVTLATDLDNRNDFTCPPEERAALLFETATQVLEKTQGRYGCVSEVARVRISKKRVEQAHKNNNSIKTTAGNAETLPHTVEPSPASSHSFTPAQAGDDQIQDSYYENLAQHAFTDDFNHSPDFNRY</sequence>
<dbReference type="InterPro" id="IPR048176">
    <property type="entry name" value="TrbC"/>
</dbReference>
<dbReference type="EMBL" id="LXEO01000070">
    <property type="protein sequence ID" value="OAT14661.1"/>
    <property type="molecule type" value="Genomic_DNA"/>
</dbReference>
<keyword evidence="4" id="KW-1185">Reference proteome</keyword>
<comment type="caution">
    <text evidence="3">The sequence shown here is derived from an EMBL/GenBank/DDBJ whole genome shotgun (WGS) entry which is preliminary data.</text>
</comment>
<protein>
    <recommendedName>
        <fullName evidence="5">Conjugal transfer protein TrbC</fullName>
    </recommendedName>
</protein>
<evidence type="ECO:0000256" key="1">
    <source>
        <dbReference type="SAM" id="MobiDB-lite"/>
    </source>
</evidence>
<dbReference type="Gene3D" id="3.40.50.300">
    <property type="entry name" value="P-loop containing nucleotide triphosphate hydrolases"/>
    <property type="match status" value="1"/>
</dbReference>